<proteinExistence type="predicted"/>
<protein>
    <submittedName>
        <fullName evidence="1">Uncharacterized protein</fullName>
    </submittedName>
</protein>
<dbReference type="Proteomes" id="UP000182894">
    <property type="component" value="Unassembled WGS sequence"/>
</dbReference>
<name>A0A1G8AKW1_9PSED</name>
<dbReference type="EMBL" id="FNCO01000005">
    <property type="protein sequence ID" value="SDH21547.1"/>
    <property type="molecule type" value="Genomic_DNA"/>
</dbReference>
<gene>
    <name evidence="1" type="ORF">SAMN05216605_10587</name>
</gene>
<evidence type="ECO:0000313" key="2">
    <source>
        <dbReference type="Proteomes" id="UP000182894"/>
    </source>
</evidence>
<organism evidence="1 2">
    <name type="scientific">Pseudomonas abietaniphila</name>
    <dbReference type="NCBI Taxonomy" id="89065"/>
    <lineage>
        <taxon>Bacteria</taxon>
        <taxon>Pseudomonadati</taxon>
        <taxon>Pseudomonadota</taxon>
        <taxon>Gammaproteobacteria</taxon>
        <taxon>Pseudomonadales</taxon>
        <taxon>Pseudomonadaceae</taxon>
        <taxon>Pseudomonas</taxon>
    </lineage>
</organism>
<evidence type="ECO:0000313" key="1">
    <source>
        <dbReference type="EMBL" id="SDH21547.1"/>
    </source>
</evidence>
<accession>A0A1G8AKW1</accession>
<sequence>MVYVVVSDSGGATVPFTYHYFVHRAIEDDSLALESLRDNATAFLITRDHDAQTSVFGNQIKIAVKRQVFHFHNPAMVRLDDDYLAVDVWLDAQIDYENDG</sequence>
<dbReference type="AlphaFoldDB" id="A0A1G8AKW1"/>
<keyword evidence="2" id="KW-1185">Reference proteome</keyword>
<reference evidence="2" key="1">
    <citation type="submission" date="2016-10" db="EMBL/GenBank/DDBJ databases">
        <authorList>
            <person name="Varghese N."/>
            <person name="Submissions S."/>
        </authorList>
    </citation>
    <scope>NUCLEOTIDE SEQUENCE [LARGE SCALE GENOMIC DNA]</scope>
    <source>
        <strain evidence="2">ATCC 700689</strain>
    </source>
</reference>